<dbReference type="SMART" id="SM00271">
    <property type="entry name" value="DnaJ"/>
    <property type="match status" value="1"/>
</dbReference>
<dbReference type="Gene3D" id="1.10.287.110">
    <property type="entry name" value="DnaJ domain"/>
    <property type="match status" value="1"/>
</dbReference>
<feature type="domain" description="J" evidence="10">
    <location>
        <begin position="342"/>
        <end position="410"/>
    </location>
</feature>
<dbReference type="PROSITE" id="PS50005">
    <property type="entry name" value="TPR"/>
    <property type="match status" value="3"/>
</dbReference>
<name>A0A8C0GMY3_CHEAB</name>
<dbReference type="PRINTS" id="PR00625">
    <property type="entry name" value="JDOMAIN"/>
</dbReference>
<keyword evidence="5" id="KW-0256">Endoplasmic reticulum</keyword>
<dbReference type="Pfam" id="PF14559">
    <property type="entry name" value="TPR_19"/>
    <property type="match status" value="1"/>
</dbReference>
<dbReference type="Pfam" id="PF00226">
    <property type="entry name" value="DnaJ"/>
    <property type="match status" value="1"/>
</dbReference>
<dbReference type="SMART" id="SM00028">
    <property type="entry name" value="TPR"/>
    <property type="match status" value="7"/>
</dbReference>
<dbReference type="Proteomes" id="UP000694404">
    <property type="component" value="Unplaced"/>
</dbReference>
<evidence type="ECO:0000313" key="12">
    <source>
        <dbReference type="Proteomes" id="UP000694404"/>
    </source>
</evidence>
<dbReference type="GO" id="GO:0034975">
    <property type="term" value="P:protein folding in endoplasmic reticulum"/>
    <property type="evidence" value="ECO:0007669"/>
    <property type="project" value="TreeGrafter"/>
</dbReference>
<evidence type="ECO:0000256" key="2">
    <source>
        <dbReference type="ARBA" id="ARBA00022729"/>
    </source>
</evidence>
<protein>
    <recommendedName>
        <fullName evidence="8">DnaJ homolog subfamily C member 3</fullName>
    </recommendedName>
</protein>
<evidence type="ECO:0000259" key="10">
    <source>
        <dbReference type="PROSITE" id="PS50076"/>
    </source>
</evidence>
<dbReference type="GO" id="GO:0006986">
    <property type="term" value="P:response to unfolded protein"/>
    <property type="evidence" value="ECO:0007669"/>
    <property type="project" value="UniProtKB-KW"/>
</dbReference>
<evidence type="ECO:0000256" key="5">
    <source>
        <dbReference type="ARBA" id="ARBA00022824"/>
    </source>
</evidence>
<dbReference type="InterPro" id="IPR019734">
    <property type="entry name" value="TPR_rpt"/>
</dbReference>
<dbReference type="Pfam" id="PF13181">
    <property type="entry name" value="TPR_8"/>
    <property type="match status" value="1"/>
</dbReference>
<comment type="subcellular location">
    <subcellularLocation>
        <location evidence="1">Endoplasmic reticulum</location>
    </subcellularLocation>
</comment>
<dbReference type="SUPFAM" id="SSF46565">
    <property type="entry name" value="Chaperone J-domain"/>
    <property type="match status" value="1"/>
</dbReference>
<feature type="repeat" description="TPR" evidence="9">
    <location>
        <begin position="170"/>
        <end position="203"/>
    </location>
</feature>
<dbReference type="CDD" id="cd06257">
    <property type="entry name" value="DnaJ"/>
    <property type="match status" value="1"/>
</dbReference>
<feature type="repeat" description="TPR" evidence="9">
    <location>
        <begin position="288"/>
        <end position="321"/>
    </location>
</feature>
<evidence type="ECO:0000256" key="9">
    <source>
        <dbReference type="PROSITE-ProRule" id="PRU00339"/>
    </source>
</evidence>
<keyword evidence="2" id="KW-0732">Signal</keyword>
<accession>A0A8C0GMY3</accession>
<dbReference type="InterPro" id="IPR001623">
    <property type="entry name" value="DnaJ_domain"/>
</dbReference>
<dbReference type="InterPro" id="IPR036869">
    <property type="entry name" value="J_dom_sf"/>
</dbReference>
<dbReference type="GO" id="GO:0051087">
    <property type="term" value="F:protein-folding chaperone binding"/>
    <property type="evidence" value="ECO:0007669"/>
    <property type="project" value="TreeGrafter"/>
</dbReference>
<dbReference type="Ensembl" id="ENSCABT00000012727.1">
    <property type="protein sequence ID" value="ENSCABP00000011615.1"/>
    <property type="gene ID" value="ENSCABG00000008673.1"/>
</dbReference>
<evidence type="ECO:0000256" key="7">
    <source>
        <dbReference type="ARBA" id="ARBA00023230"/>
    </source>
</evidence>
<dbReference type="PANTHER" id="PTHR44140">
    <property type="entry name" value="LD25575P"/>
    <property type="match status" value="1"/>
</dbReference>
<dbReference type="SUPFAM" id="SSF48452">
    <property type="entry name" value="TPR-like"/>
    <property type="match status" value="1"/>
</dbReference>
<organism evidence="11 12">
    <name type="scientific">Chelonoidis abingdonii</name>
    <name type="common">Abingdon island giant tortoise</name>
    <name type="synonym">Testudo abingdonii</name>
    <dbReference type="NCBI Taxonomy" id="106734"/>
    <lineage>
        <taxon>Eukaryota</taxon>
        <taxon>Metazoa</taxon>
        <taxon>Chordata</taxon>
        <taxon>Craniata</taxon>
        <taxon>Vertebrata</taxon>
        <taxon>Euteleostomi</taxon>
        <taxon>Archelosauria</taxon>
        <taxon>Testudinata</taxon>
        <taxon>Testudines</taxon>
        <taxon>Cryptodira</taxon>
        <taxon>Durocryptodira</taxon>
        <taxon>Testudinoidea</taxon>
        <taxon>Testudinidae</taxon>
        <taxon>Chelonoidis</taxon>
    </lineage>
</organism>
<dbReference type="PROSITE" id="PS50076">
    <property type="entry name" value="DNAJ_2"/>
    <property type="match status" value="1"/>
</dbReference>
<feature type="repeat" description="TPR" evidence="9">
    <location>
        <begin position="70"/>
        <end position="103"/>
    </location>
</feature>
<evidence type="ECO:0000313" key="11">
    <source>
        <dbReference type="Ensembl" id="ENSCABP00000011615.1"/>
    </source>
</evidence>
<dbReference type="GO" id="GO:0051787">
    <property type="term" value="F:misfolded protein binding"/>
    <property type="evidence" value="ECO:0007669"/>
    <property type="project" value="TreeGrafter"/>
</dbReference>
<evidence type="ECO:0000256" key="4">
    <source>
        <dbReference type="ARBA" id="ARBA00022803"/>
    </source>
</evidence>
<dbReference type="InterPro" id="IPR011990">
    <property type="entry name" value="TPR-like_helical_dom_sf"/>
</dbReference>
<evidence type="ECO:0000256" key="1">
    <source>
        <dbReference type="ARBA" id="ARBA00004240"/>
    </source>
</evidence>
<dbReference type="Gene3D" id="1.25.40.10">
    <property type="entry name" value="Tetratricopeptide repeat domain"/>
    <property type="match status" value="2"/>
</dbReference>
<dbReference type="AlphaFoldDB" id="A0A8C0GMY3"/>
<gene>
    <name evidence="11" type="primary">DNAJC3</name>
</gene>
<dbReference type="PANTHER" id="PTHR44140:SF3">
    <property type="entry name" value="DNAJ HOMOLOG SUBFAMILY C MEMBER 3"/>
    <property type="match status" value="1"/>
</dbReference>
<dbReference type="GeneTree" id="ENSGT00940000159806"/>
<reference evidence="11" key="1">
    <citation type="submission" date="2025-08" db="UniProtKB">
        <authorList>
            <consortium name="Ensembl"/>
        </authorList>
    </citation>
    <scope>IDENTIFICATION</scope>
</reference>
<dbReference type="Pfam" id="PF13432">
    <property type="entry name" value="TPR_16"/>
    <property type="match status" value="2"/>
</dbReference>
<keyword evidence="4 9" id="KW-0802">TPR repeat</keyword>
<proteinExistence type="predicted"/>
<evidence type="ECO:0000256" key="8">
    <source>
        <dbReference type="ARBA" id="ARBA00039409"/>
    </source>
</evidence>
<evidence type="ECO:0000256" key="6">
    <source>
        <dbReference type="ARBA" id="ARBA00023157"/>
    </source>
</evidence>
<reference evidence="11" key="2">
    <citation type="submission" date="2025-09" db="UniProtKB">
        <authorList>
            <consortium name="Ensembl"/>
        </authorList>
    </citation>
    <scope>IDENTIFICATION</scope>
</reference>
<keyword evidence="3" id="KW-0677">Repeat</keyword>
<dbReference type="InterPro" id="IPR051727">
    <property type="entry name" value="DnaJ_C3_Co-chaperones"/>
</dbReference>
<evidence type="ECO:0000256" key="3">
    <source>
        <dbReference type="ARBA" id="ARBA00022737"/>
    </source>
</evidence>
<keyword evidence="12" id="KW-1185">Reference proteome</keyword>
<dbReference type="FunFam" id="1.10.287.110:FF:000015">
    <property type="entry name" value="dnaJ homolog subfamily C member 3"/>
    <property type="match status" value="1"/>
</dbReference>
<sequence length="451" mass="51508">SLAPGFGDSTLGVNQTAIKNVDLSILGVECGINAEVEKQLEMGKKLLAAGQLADALSHFHAAIEGDSDNYIAYYRRATVYLAMGKSKAAIRDLSKVVELKQDFTSARLQRGHLLLKQGKFDEAEEDFKNVVCVWDAELRELRAECYIKEGEPGKAISDLKAATKLKNDNTEAFYKISTIYYQLGDHELSLSEVRECLKLDQDHKLCFSHYKQVKKLNKQIESAEELIREGRYTDAISKYESVMKTEPKVSIYTTRAKERICHCFSKNEQPAEAIKVCTEVLLLEPANVNALKDRAEAYLLEEQYEEAIQDYETAQANSENDQQIREGLERAQRMLKQSQKRDYYKILGIKRNARKQEIIKAYRKLASQWHPDNFQNEEEKKKAEKKFIDIAAAKEVLTDPEMRRKFDAGEDPLDAESQQGGGSPFHRTWNTWQGFNPFSSGGPFKFKFHFN</sequence>
<keyword evidence="6" id="KW-1015">Disulfide bond</keyword>
<dbReference type="GO" id="GO:0005783">
    <property type="term" value="C:endoplasmic reticulum"/>
    <property type="evidence" value="ECO:0007669"/>
    <property type="project" value="UniProtKB-SubCell"/>
</dbReference>
<keyword evidence="7" id="KW-0834">Unfolded protein response</keyword>